<accession>A0AAU7NWU5</accession>
<reference evidence="1 2" key="1">
    <citation type="journal article" date="2024" name="Microbiology">
        <title>Methylomarinum rosea sp. nov., a novel halophilic methanotrophic bacterium from the hypersaline Lake Elton.</title>
        <authorList>
            <person name="Suleimanov R.Z."/>
            <person name="Oshkin I.Y."/>
            <person name="Danilova O.V."/>
            <person name="Suzina N.E."/>
            <person name="Dedysh S.N."/>
        </authorList>
    </citation>
    <scope>NUCLEOTIDE SEQUENCE [LARGE SCALE GENOMIC DNA]</scope>
    <source>
        <strain evidence="1 2">Ch1-1</strain>
    </source>
</reference>
<dbReference type="EMBL" id="CP157743">
    <property type="protein sequence ID" value="XBS21443.1"/>
    <property type="molecule type" value="Genomic_DNA"/>
</dbReference>
<dbReference type="PANTHER" id="PTHR34352">
    <property type="entry name" value="PROTEIN YHFA"/>
    <property type="match status" value="1"/>
</dbReference>
<gene>
    <name evidence="1" type="ORF">Q9L42_004775</name>
</gene>
<proteinExistence type="predicted"/>
<name>A0AAU7NWU5_9GAMM</name>
<dbReference type="Gene3D" id="3.30.300.20">
    <property type="match status" value="1"/>
</dbReference>
<organism evidence="1 2">
    <name type="scientific">Methylomarinum roseum</name>
    <dbReference type="NCBI Taxonomy" id="3067653"/>
    <lineage>
        <taxon>Bacteria</taxon>
        <taxon>Pseudomonadati</taxon>
        <taxon>Pseudomonadota</taxon>
        <taxon>Gammaproteobacteria</taxon>
        <taxon>Methylococcales</taxon>
        <taxon>Methylococcaceae</taxon>
        <taxon>Methylomarinum</taxon>
    </lineage>
</organism>
<dbReference type="RefSeq" id="WP_305909567.1">
    <property type="nucleotide sequence ID" value="NZ_CP157743.1"/>
</dbReference>
<evidence type="ECO:0000313" key="2">
    <source>
        <dbReference type="Proteomes" id="UP001225378"/>
    </source>
</evidence>
<dbReference type="Pfam" id="PF02566">
    <property type="entry name" value="OsmC"/>
    <property type="match status" value="1"/>
</dbReference>
<dbReference type="KEGG" id="mech:Q9L42_004775"/>
<sequence>MEAKIKWVDGRMFVGETGSGHAIVMDGPPDHGGRNMGIRPMEMMLLGLGGCSSFDVVEILQKGRHDVSDCTTEVSGERVDAIPSVFSKIHLHFKVVGKGLKASAVERAVKLSAEKYCSAAIMLGKSVDITHSFEVLEG</sequence>
<dbReference type="NCBIfam" id="NF008009">
    <property type="entry name" value="PRK10738.1"/>
    <property type="match status" value="1"/>
</dbReference>
<dbReference type="InterPro" id="IPR003718">
    <property type="entry name" value="OsmC/Ohr_fam"/>
</dbReference>
<dbReference type="Gene3D" id="2.20.25.10">
    <property type="match status" value="1"/>
</dbReference>
<dbReference type="InterPro" id="IPR015946">
    <property type="entry name" value="KH_dom-like_a/b"/>
</dbReference>
<dbReference type="PANTHER" id="PTHR34352:SF1">
    <property type="entry name" value="PROTEIN YHFA"/>
    <property type="match status" value="1"/>
</dbReference>
<dbReference type="SUPFAM" id="SSF82784">
    <property type="entry name" value="OsmC-like"/>
    <property type="match status" value="1"/>
</dbReference>
<dbReference type="AlphaFoldDB" id="A0AAU7NWU5"/>
<dbReference type="Proteomes" id="UP001225378">
    <property type="component" value="Chromosome"/>
</dbReference>
<dbReference type="InterPro" id="IPR036102">
    <property type="entry name" value="OsmC/Ohrsf"/>
</dbReference>
<evidence type="ECO:0000313" key="1">
    <source>
        <dbReference type="EMBL" id="XBS21443.1"/>
    </source>
</evidence>
<keyword evidence="2" id="KW-1185">Reference proteome</keyword>
<protein>
    <submittedName>
        <fullName evidence="1">OsmC family protein</fullName>
    </submittedName>
</protein>